<dbReference type="PROSITE" id="PS50931">
    <property type="entry name" value="HTH_LYSR"/>
    <property type="match status" value="1"/>
</dbReference>
<evidence type="ECO:0000313" key="6">
    <source>
        <dbReference type="EMBL" id="GAA1956016.1"/>
    </source>
</evidence>
<dbReference type="InterPro" id="IPR036390">
    <property type="entry name" value="WH_DNA-bd_sf"/>
</dbReference>
<evidence type="ECO:0000259" key="5">
    <source>
        <dbReference type="PROSITE" id="PS50931"/>
    </source>
</evidence>
<dbReference type="PANTHER" id="PTHR30346">
    <property type="entry name" value="TRANSCRIPTIONAL DUAL REGULATOR HCAR-RELATED"/>
    <property type="match status" value="1"/>
</dbReference>
<keyword evidence="4" id="KW-0804">Transcription</keyword>
<dbReference type="SUPFAM" id="SSF53850">
    <property type="entry name" value="Periplasmic binding protein-like II"/>
    <property type="match status" value="1"/>
</dbReference>
<name>A0ABP5C241_9MICO</name>
<comment type="similarity">
    <text evidence="1">Belongs to the LysR transcriptional regulatory family.</text>
</comment>
<comment type="caution">
    <text evidence="6">The sequence shown here is derived from an EMBL/GenBank/DDBJ whole genome shotgun (WGS) entry which is preliminary data.</text>
</comment>
<feature type="domain" description="HTH lysR-type" evidence="5">
    <location>
        <begin position="2"/>
        <end position="59"/>
    </location>
</feature>
<dbReference type="Pfam" id="PF03466">
    <property type="entry name" value="LysR_substrate"/>
    <property type="match status" value="1"/>
</dbReference>
<accession>A0ABP5C241</accession>
<reference evidence="7" key="1">
    <citation type="journal article" date="2019" name="Int. J. Syst. Evol. Microbiol.">
        <title>The Global Catalogue of Microorganisms (GCM) 10K type strain sequencing project: providing services to taxonomists for standard genome sequencing and annotation.</title>
        <authorList>
            <consortium name="The Broad Institute Genomics Platform"/>
            <consortium name="The Broad Institute Genome Sequencing Center for Infectious Disease"/>
            <person name="Wu L."/>
            <person name="Ma J."/>
        </authorList>
    </citation>
    <scope>NUCLEOTIDE SEQUENCE [LARGE SCALE GENOMIC DNA]</scope>
    <source>
        <strain evidence="7">JCM 13584</strain>
    </source>
</reference>
<dbReference type="Pfam" id="PF00126">
    <property type="entry name" value="HTH_1"/>
    <property type="match status" value="1"/>
</dbReference>
<dbReference type="Gene3D" id="1.10.10.10">
    <property type="entry name" value="Winged helix-like DNA-binding domain superfamily/Winged helix DNA-binding domain"/>
    <property type="match status" value="1"/>
</dbReference>
<dbReference type="InterPro" id="IPR005119">
    <property type="entry name" value="LysR_subst-bd"/>
</dbReference>
<keyword evidence="3" id="KW-0238">DNA-binding</keyword>
<dbReference type="Gene3D" id="3.40.190.10">
    <property type="entry name" value="Periplasmic binding protein-like II"/>
    <property type="match status" value="2"/>
</dbReference>
<sequence>MLDVRRLRLLVELSQRGTLSAVAEALSYSPSSVSQQLSLLEREAGVPLLVQVGRRVQLTAQAELLVGHARAVLDRLEEAEADVARSLTDVGGTVRIAVFQSAAHAMVPQALTLLRSEHPSLRVEVTEREPDAGLFEVAARDFDLVIAEQYPGHTRAHREDLDRVSLAADGIRLALPPHPTRLMPRGDHDPGAMLAAATGMPWVLEPRGTASRDWAEQLCREAGFEPDVRFESADLMAHIRLIRTGNAVGLLPDLVWAGEAPSVALLDLPGHPQREIFTSTRLAAAARPAVVACRDALARAAAATATPAGDGLP</sequence>
<evidence type="ECO:0000256" key="1">
    <source>
        <dbReference type="ARBA" id="ARBA00009437"/>
    </source>
</evidence>
<evidence type="ECO:0000256" key="3">
    <source>
        <dbReference type="ARBA" id="ARBA00023125"/>
    </source>
</evidence>
<dbReference type="SUPFAM" id="SSF46785">
    <property type="entry name" value="Winged helix' DNA-binding domain"/>
    <property type="match status" value="1"/>
</dbReference>
<proteinExistence type="inferred from homology"/>
<dbReference type="Proteomes" id="UP001499954">
    <property type="component" value="Unassembled WGS sequence"/>
</dbReference>
<evidence type="ECO:0000256" key="4">
    <source>
        <dbReference type="ARBA" id="ARBA00023163"/>
    </source>
</evidence>
<dbReference type="InterPro" id="IPR036388">
    <property type="entry name" value="WH-like_DNA-bd_sf"/>
</dbReference>
<gene>
    <name evidence="6" type="ORF">GCM10009717_22560</name>
</gene>
<evidence type="ECO:0000256" key="2">
    <source>
        <dbReference type="ARBA" id="ARBA00023015"/>
    </source>
</evidence>
<protein>
    <submittedName>
        <fullName evidence="6">LysR family transcriptional regulator</fullName>
    </submittedName>
</protein>
<dbReference type="PANTHER" id="PTHR30346:SF29">
    <property type="entry name" value="LYSR SUBSTRATE-BINDING"/>
    <property type="match status" value="1"/>
</dbReference>
<evidence type="ECO:0000313" key="7">
    <source>
        <dbReference type="Proteomes" id="UP001499954"/>
    </source>
</evidence>
<dbReference type="InterPro" id="IPR000847">
    <property type="entry name" value="LysR_HTH_N"/>
</dbReference>
<organism evidence="6 7">
    <name type="scientific">Agromyces allii</name>
    <dbReference type="NCBI Taxonomy" id="393607"/>
    <lineage>
        <taxon>Bacteria</taxon>
        <taxon>Bacillati</taxon>
        <taxon>Actinomycetota</taxon>
        <taxon>Actinomycetes</taxon>
        <taxon>Micrococcales</taxon>
        <taxon>Microbacteriaceae</taxon>
        <taxon>Agromyces</taxon>
    </lineage>
</organism>
<dbReference type="EMBL" id="BAAAMK010000004">
    <property type="protein sequence ID" value="GAA1956016.1"/>
    <property type="molecule type" value="Genomic_DNA"/>
</dbReference>
<keyword evidence="7" id="KW-1185">Reference proteome</keyword>
<dbReference type="RefSeq" id="WP_344314810.1">
    <property type="nucleotide sequence ID" value="NZ_BAAAMK010000004.1"/>
</dbReference>
<keyword evidence="2" id="KW-0805">Transcription regulation</keyword>